<dbReference type="Proteomes" id="UP000886101">
    <property type="component" value="Unassembled WGS sequence"/>
</dbReference>
<organism evidence="2">
    <name type="scientific">Thermodesulfatator atlanticus</name>
    <dbReference type="NCBI Taxonomy" id="501497"/>
    <lineage>
        <taxon>Bacteria</taxon>
        <taxon>Pseudomonadati</taxon>
        <taxon>Thermodesulfobacteriota</taxon>
        <taxon>Thermodesulfobacteria</taxon>
        <taxon>Thermodesulfobacteriales</taxon>
        <taxon>Thermodesulfatatoraceae</taxon>
        <taxon>Thermodesulfatator</taxon>
    </lineage>
</organism>
<feature type="transmembrane region" description="Helical" evidence="1">
    <location>
        <begin position="7"/>
        <end position="24"/>
    </location>
</feature>
<proteinExistence type="predicted"/>
<dbReference type="EMBL" id="DROK01000105">
    <property type="protein sequence ID" value="HHI96916.1"/>
    <property type="molecule type" value="Genomic_DNA"/>
</dbReference>
<dbReference type="InterPro" id="IPR047668">
    <property type="entry name" value="DsrJ"/>
</dbReference>
<comment type="caution">
    <text evidence="2">The sequence shown here is derived from an EMBL/GenBank/DDBJ whole genome shotgun (WGS) entry which is preliminary data.</text>
</comment>
<gene>
    <name evidence="2" type="ORF">ENJ96_03610</name>
</gene>
<protein>
    <submittedName>
        <fullName evidence="2">Cytochrome C</fullName>
    </submittedName>
</protein>
<keyword evidence="1" id="KW-1133">Transmembrane helix</keyword>
<sequence>MHDAGKVIPGIIAFVLFVTVPFWTNFGKAAPKPQPELPKEYKKCVESKEFMRREHMKLLRKWRFDVVRNNMRVYINSEGRLINMSLQNECMRCHTSKKKFCDVCHDYVAAHPYCWNCHIPPEEKKGWATKEVKSLTEEASSKQPASHH</sequence>
<keyword evidence="1" id="KW-0472">Membrane</keyword>
<dbReference type="NCBIfam" id="NF038038">
    <property type="entry name" value="cytoc_DsrJ"/>
    <property type="match status" value="1"/>
</dbReference>
<dbReference type="AlphaFoldDB" id="A0A7V5U2G8"/>
<evidence type="ECO:0000256" key="1">
    <source>
        <dbReference type="SAM" id="Phobius"/>
    </source>
</evidence>
<accession>A0A7V5U2G8</accession>
<dbReference type="InterPro" id="IPR036280">
    <property type="entry name" value="Multihaem_cyt_sf"/>
</dbReference>
<evidence type="ECO:0000313" key="2">
    <source>
        <dbReference type="EMBL" id="HHI96916.1"/>
    </source>
</evidence>
<keyword evidence="1" id="KW-0812">Transmembrane</keyword>
<name>A0A7V5U2G8_9BACT</name>
<dbReference type="SUPFAM" id="SSF48695">
    <property type="entry name" value="Multiheme cytochromes"/>
    <property type="match status" value="1"/>
</dbReference>
<reference evidence="2" key="1">
    <citation type="journal article" date="2020" name="mSystems">
        <title>Genome- and Community-Level Interaction Insights into Carbon Utilization and Element Cycling Functions of Hydrothermarchaeota in Hydrothermal Sediment.</title>
        <authorList>
            <person name="Zhou Z."/>
            <person name="Liu Y."/>
            <person name="Xu W."/>
            <person name="Pan J."/>
            <person name="Luo Z.H."/>
            <person name="Li M."/>
        </authorList>
    </citation>
    <scope>NUCLEOTIDE SEQUENCE [LARGE SCALE GENOMIC DNA]</scope>
    <source>
        <strain evidence="2">HyVt-533</strain>
    </source>
</reference>